<accession>A0ABR7LN18</accession>
<feature type="signal peptide" evidence="2">
    <location>
        <begin position="1"/>
        <end position="21"/>
    </location>
</feature>
<dbReference type="RefSeq" id="WP_187242805.1">
    <property type="nucleotide sequence ID" value="NZ_BAAAOK010000006.1"/>
</dbReference>
<dbReference type="InterPro" id="IPR011852">
    <property type="entry name" value="TRAP_TAXI"/>
</dbReference>
<dbReference type="EMBL" id="JABVEC010000005">
    <property type="protein sequence ID" value="MBC6465808.1"/>
    <property type="molecule type" value="Genomic_DNA"/>
</dbReference>
<evidence type="ECO:0000313" key="3">
    <source>
        <dbReference type="EMBL" id="MBC6465808.1"/>
    </source>
</evidence>
<evidence type="ECO:0000256" key="2">
    <source>
        <dbReference type="SAM" id="SignalP"/>
    </source>
</evidence>
<dbReference type="NCBIfam" id="TIGR02122">
    <property type="entry name" value="TRAP_TAXI"/>
    <property type="match status" value="1"/>
</dbReference>
<reference evidence="3 4" key="1">
    <citation type="submission" date="2020-06" db="EMBL/GenBank/DDBJ databases">
        <title>Actinomadura xiongansis sp. nov., isolated from soil of Baiyangdian.</title>
        <authorList>
            <person name="Zhang X."/>
        </authorList>
    </citation>
    <scope>NUCLEOTIDE SEQUENCE [LARGE SCALE GENOMIC DNA]</scope>
    <source>
        <strain evidence="3 4">HBUM206468</strain>
    </source>
</reference>
<feature type="region of interest" description="Disordered" evidence="1">
    <location>
        <begin position="325"/>
        <end position="345"/>
    </location>
</feature>
<dbReference type="Pfam" id="PF16868">
    <property type="entry name" value="NMT1_3"/>
    <property type="match status" value="1"/>
</dbReference>
<feature type="chain" id="PRO_5045718254" evidence="2">
    <location>
        <begin position="22"/>
        <end position="368"/>
    </location>
</feature>
<organism evidence="3 4">
    <name type="scientific">Actinomadura alba</name>
    <dbReference type="NCBI Taxonomy" id="406431"/>
    <lineage>
        <taxon>Bacteria</taxon>
        <taxon>Bacillati</taxon>
        <taxon>Actinomycetota</taxon>
        <taxon>Actinomycetes</taxon>
        <taxon>Streptosporangiales</taxon>
        <taxon>Thermomonosporaceae</taxon>
        <taxon>Actinomadura</taxon>
    </lineage>
</organism>
<proteinExistence type="predicted"/>
<name>A0ABR7LN18_9ACTN</name>
<dbReference type="SUPFAM" id="SSF53850">
    <property type="entry name" value="Periplasmic binding protein-like II"/>
    <property type="match status" value="1"/>
</dbReference>
<sequence length="368" mass="38753">MRGSRAIALAAALLLVGALTACESSTSPPAHVVIASGGVGGVYHALGTAFAGAIRKSWSAETDVMTTAAAIENLRLVAGGQADVGFATVDSAALAIEGSGPFDESLPIVALAGLYDDYLQIVVRADGPLHEVGDLRGRRVSTGSVGSGTEVVANRVLKAAGIDIDTGISRHRLSAVYSAEALRSGQIDAFFFTGGLPTPAVDELARTFPIRLLPVGELAADLYRRYGDVYLPRSIPVNLYGLAKEVTTVGIPNVLVVRRSMSDADARALTALLFASKPTLVAAHAEARRLDRRAALATFPVRLHPGAAAYYRESKVLALRTAGTNHHRYSRVRRQSRPPSVETRLTSGSLRRIARGGYATRPGPRPAE</sequence>
<keyword evidence="2" id="KW-0732">Signal</keyword>
<evidence type="ECO:0000313" key="4">
    <source>
        <dbReference type="Proteomes" id="UP000805614"/>
    </source>
</evidence>
<dbReference type="PROSITE" id="PS51257">
    <property type="entry name" value="PROKAR_LIPOPROTEIN"/>
    <property type="match status" value="1"/>
</dbReference>
<comment type="caution">
    <text evidence="3">The sequence shown here is derived from an EMBL/GenBank/DDBJ whole genome shotgun (WGS) entry which is preliminary data.</text>
</comment>
<feature type="compositionally biased region" description="Basic residues" evidence="1">
    <location>
        <begin position="325"/>
        <end position="336"/>
    </location>
</feature>
<keyword evidence="4" id="KW-1185">Reference proteome</keyword>
<dbReference type="Gene3D" id="3.40.190.10">
    <property type="entry name" value="Periplasmic binding protein-like II"/>
    <property type="match status" value="2"/>
</dbReference>
<gene>
    <name evidence="3" type="ORF">HKK74_09905</name>
</gene>
<dbReference type="Proteomes" id="UP000805614">
    <property type="component" value="Unassembled WGS sequence"/>
</dbReference>
<protein>
    <submittedName>
        <fullName evidence="3">TAXI family TRAP transporter solute-binding subunit</fullName>
    </submittedName>
</protein>
<dbReference type="PANTHER" id="PTHR42941:SF1">
    <property type="entry name" value="SLL1037 PROTEIN"/>
    <property type="match status" value="1"/>
</dbReference>
<dbReference type="PANTHER" id="PTHR42941">
    <property type="entry name" value="SLL1037 PROTEIN"/>
    <property type="match status" value="1"/>
</dbReference>
<evidence type="ECO:0000256" key="1">
    <source>
        <dbReference type="SAM" id="MobiDB-lite"/>
    </source>
</evidence>